<reference evidence="4 5" key="1">
    <citation type="journal article" date="2012" name="PLoS Pathog.">
        <title>Diverse lifestyles and strategies of plant pathogenesis encoded in the genomes of eighteen Dothideomycetes fungi.</title>
        <authorList>
            <person name="Ohm R.A."/>
            <person name="Feau N."/>
            <person name="Henrissat B."/>
            <person name="Schoch C.L."/>
            <person name="Horwitz B.A."/>
            <person name="Barry K.W."/>
            <person name="Condon B.J."/>
            <person name="Copeland A.C."/>
            <person name="Dhillon B."/>
            <person name="Glaser F."/>
            <person name="Hesse C.N."/>
            <person name="Kosti I."/>
            <person name="LaButti K."/>
            <person name="Lindquist E.A."/>
            <person name="Lucas S."/>
            <person name="Salamov A.A."/>
            <person name="Bradshaw R.E."/>
            <person name="Ciuffetti L."/>
            <person name="Hamelin R.C."/>
            <person name="Kema G.H.J."/>
            <person name="Lawrence C."/>
            <person name="Scott J.A."/>
            <person name="Spatafora J.W."/>
            <person name="Turgeon B.G."/>
            <person name="de Wit P.J.G.M."/>
            <person name="Zhong S."/>
            <person name="Goodwin S.B."/>
            <person name="Grigoriev I.V."/>
        </authorList>
    </citation>
    <scope>NUCLEOTIDE SEQUENCE [LARGE SCALE GENOMIC DNA]</scope>
    <source>
        <strain evidence="5">28A</strain>
    </source>
</reference>
<protein>
    <recommendedName>
        <fullName evidence="3">BHLH domain-containing protein</fullName>
    </recommendedName>
</protein>
<proteinExistence type="predicted"/>
<dbReference type="PANTHER" id="PTHR47336:SF2">
    <property type="entry name" value="TRANSCRIPTION FACTOR HMS1-RELATED"/>
    <property type="match status" value="1"/>
</dbReference>
<evidence type="ECO:0000256" key="2">
    <source>
        <dbReference type="SAM" id="MobiDB-lite"/>
    </source>
</evidence>
<dbReference type="InterPro" id="IPR011598">
    <property type="entry name" value="bHLH_dom"/>
</dbReference>
<evidence type="ECO:0000313" key="5">
    <source>
        <dbReference type="Proteomes" id="UP000016935"/>
    </source>
</evidence>
<evidence type="ECO:0000313" key="4">
    <source>
        <dbReference type="EMBL" id="EOA90641.1"/>
    </source>
</evidence>
<reference evidence="4 5" key="2">
    <citation type="journal article" date="2013" name="PLoS Genet.">
        <title>Comparative genome structure, secondary metabolite, and effector coding capacity across Cochliobolus pathogens.</title>
        <authorList>
            <person name="Condon B.J."/>
            <person name="Leng Y."/>
            <person name="Wu D."/>
            <person name="Bushley K.E."/>
            <person name="Ohm R.A."/>
            <person name="Otillar R."/>
            <person name="Martin J."/>
            <person name="Schackwitz W."/>
            <person name="Grimwood J."/>
            <person name="MohdZainudin N."/>
            <person name="Xue C."/>
            <person name="Wang R."/>
            <person name="Manning V.A."/>
            <person name="Dhillon B."/>
            <person name="Tu Z.J."/>
            <person name="Steffenson B.J."/>
            <person name="Salamov A."/>
            <person name="Sun H."/>
            <person name="Lowry S."/>
            <person name="LaButti K."/>
            <person name="Han J."/>
            <person name="Copeland A."/>
            <person name="Lindquist E."/>
            <person name="Barry K."/>
            <person name="Schmutz J."/>
            <person name="Baker S.E."/>
            <person name="Ciuffetti L.M."/>
            <person name="Grigoriev I.V."/>
            <person name="Zhong S."/>
            <person name="Turgeon B.G."/>
        </authorList>
    </citation>
    <scope>NUCLEOTIDE SEQUENCE [LARGE SCALE GENOMIC DNA]</scope>
    <source>
        <strain evidence="5">28A</strain>
    </source>
</reference>
<dbReference type="OrthoDB" id="2133190at2759"/>
<accession>R0J1M5</accession>
<dbReference type="RefSeq" id="XP_008021435.1">
    <property type="nucleotide sequence ID" value="XM_008023244.1"/>
</dbReference>
<feature type="compositionally biased region" description="Polar residues" evidence="2">
    <location>
        <begin position="98"/>
        <end position="118"/>
    </location>
</feature>
<dbReference type="SMART" id="SM00353">
    <property type="entry name" value="HLH"/>
    <property type="match status" value="1"/>
</dbReference>
<dbReference type="Gene3D" id="4.10.280.10">
    <property type="entry name" value="Helix-loop-helix DNA-binding domain"/>
    <property type="match status" value="1"/>
</dbReference>
<keyword evidence="1" id="KW-0175">Coiled coil</keyword>
<feature type="region of interest" description="Disordered" evidence="2">
    <location>
        <begin position="1"/>
        <end position="189"/>
    </location>
</feature>
<feature type="coiled-coil region" evidence="1">
    <location>
        <begin position="223"/>
        <end position="250"/>
    </location>
</feature>
<dbReference type="GO" id="GO:0046983">
    <property type="term" value="F:protein dimerization activity"/>
    <property type="evidence" value="ECO:0007669"/>
    <property type="project" value="InterPro"/>
</dbReference>
<feature type="compositionally biased region" description="Polar residues" evidence="2">
    <location>
        <begin position="37"/>
        <end position="46"/>
    </location>
</feature>
<organism evidence="4 5">
    <name type="scientific">Exserohilum turcicum (strain 28A)</name>
    <name type="common">Northern leaf blight fungus</name>
    <name type="synonym">Setosphaeria turcica</name>
    <dbReference type="NCBI Taxonomy" id="671987"/>
    <lineage>
        <taxon>Eukaryota</taxon>
        <taxon>Fungi</taxon>
        <taxon>Dikarya</taxon>
        <taxon>Ascomycota</taxon>
        <taxon>Pezizomycotina</taxon>
        <taxon>Dothideomycetes</taxon>
        <taxon>Pleosporomycetidae</taxon>
        <taxon>Pleosporales</taxon>
        <taxon>Pleosporineae</taxon>
        <taxon>Pleosporaceae</taxon>
        <taxon>Exserohilum</taxon>
    </lineage>
</organism>
<gene>
    <name evidence="4" type="ORF">SETTUDRAFT_158202</name>
</gene>
<dbReference type="SUPFAM" id="SSF47459">
    <property type="entry name" value="HLH, helix-loop-helix DNA-binding domain"/>
    <property type="match status" value="1"/>
</dbReference>
<evidence type="ECO:0000256" key="1">
    <source>
        <dbReference type="SAM" id="Coils"/>
    </source>
</evidence>
<sequence>MCGRETGAGSVACRLPLTSVEGSSKSPAGLPPRLQGTDMSSSTMHPQQPFAPNYEHPAFSQFERYQANFSMHPTPPQNGDPDCFSPTTTTTTIAGASHPSSHSGDTPQQAVSPSQSPHMLTRESPSSPASASESSTPKRPARKRGRPKLDRKNTDDSQPAAIATSPTLKSQRSRRQPHNQVERKYREGLNSELERLRRAVPILRQSDEAGVIGQPRPSKAMILASAIDYIQTIERERDALKEEVDALRRFQAAMRGADRRNELMDEFLMDP</sequence>
<dbReference type="Pfam" id="PF00010">
    <property type="entry name" value="HLH"/>
    <property type="match status" value="1"/>
</dbReference>
<feature type="domain" description="BHLH" evidence="3">
    <location>
        <begin position="173"/>
        <end position="233"/>
    </location>
</feature>
<dbReference type="STRING" id="671987.R0J1M5"/>
<feature type="compositionally biased region" description="Basic and acidic residues" evidence="2">
    <location>
        <begin position="180"/>
        <end position="189"/>
    </location>
</feature>
<evidence type="ECO:0000259" key="3">
    <source>
        <dbReference type="PROSITE" id="PS50888"/>
    </source>
</evidence>
<feature type="compositionally biased region" description="Low complexity" evidence="2">
    <location>
        <begin position="123"/>
        <end position="138"/>
    </location>
</feature>
<dbReference type="InterPro" id="IPR036638">
    <property type="entry name" value="HLH_DNA-bd_sf"/>
</dbReference>
<dbReference type="CDD" id="cd11395">
    <property type="entry name" value="bHLHzip_SREBP_like"/>
    <property type="match status" value="1"/>
</dbReference>
<dbReference type="GeneID" id="19397800"/>
<dbReference type="InterPro" id="IPR052099">
    <property type="entry name" value="Regulatory_TF_Diverse"/>
</dbReference>
<dbReference type="EMBL" id="KB908482">
    <property type="protein sequence ID" value="EOA90641.1"/>
    <property type="molecule type" value="Genomic_DNA"/>
</dbReference>
<name>R0J1M5_EXST2</name>
<dbReference type="AlphaFoldDB" id="R0J1M5"/>
<keyword evidence="5" id="KW-1185">Reference proteome</keyword>
<dbReference type="Proteomes" id="UP000016935">
    <property type="component" value="Unassembled WGS sequence"/>
</dbReference>
<dbReference type="PANTHER" id="PTHR47336">
    <property type="entry name" value="TRANSCRIPTION FACTOR HMS1-RELATED"/>
    <property type="match status" value="1"/>
</dbReference>
<dbReference type="eggNOG" id="KOG2588">
    <property type="taxonomic scope" value="Eukaryota"/>
</dbReference>
<dbReference type="PROSITE" id="PS50888">
    <property type="entry name" value="BHLH"/>
    <property type="match status" value="1"/>
</dbReference>
<dbReference type="HOGENOM" id="CLU_966455_0_0_1"/>